<feature type="compositionally biased region" description="Basic residues" evidence="1">
    <location>
        <begin position="159"/>
        <end position="169"/>
    </location>
</feature>
<name>A0A4C1ZP93_EUMVA</name>
<evidence type="ECO:0000313" key="2">
    <source>
        <dbReference type="EMBL" id="GBP88447.1"/>
    </source>
</evidence>
<dbReference type="EMBL" id="BGZK01001934">
    <property type="protein sequence ID" value="GBP88447.1"/>
    <property type="molecule type" value="Genomic_DNA"/>
</dbReference>
<evidence type="ECO:0000313" key="3">
    <source>
        <dbReference type="Proteomes" id="UP000299102"/>
    </source>
</evidence>
<feature type="region of interest" description="Disordered" evidence="1">
    <location>
        <begin position="134"/>
        <end position="169"/>
    </location>
</feature>
<organism evidence="2 3">
    <name type="scientific">Eumeta variegata</name>
    <name type="common">Bagworm moth</name>
    <name type="synonym">Eumeta japonica</name>
    <dbReference type="NCBI Taxonomy" id="151549"/>
    <lineage>
        <taxon>Eukaryota</taxon>
        <taxon>Metazoa</taxon>
        <taxon>Ecdysozoa</taxon>
        <taxon>Arthropoda</taxon>
        <taxon>Hexapoda</taxon>
        <taxon>Insecta</taxon>
        <taxon>Pterygota</taxon>
        <taxon>Neoptera</taxon>
        <taxon>Endopterygota</taxon>
        <taxon>Lepidoptera</taxon>
        <taxon>Glossata</taxon>
        <taxon>Ditrysia</taxon>
        <taxon>Tineoidea</taxon>
        <taxon>Psychidae</taxon>
        <taxon>Oiketicinae</taxon>
        <taxon>Eumeta</taxon>
    </lineage>
</organism>
<reference evidence="2 3" key="1">
    <citation type="journal article" date="2019" name="Commun. Biol.">
        <title>The bagworm genome reveals a unique fibroin gene that provides high tensile strength.</title>
        <authorList>
            <person name="Kono N."/>
            <person name="Nakamura H."/>
            <person name="Ohtoshi R."/>
            <person name="Tomita M."/>
            <person name="Numata K."/>
            <person name="Arakawa K."/>
        </authorList>
    </citation>
    <scope>NUCLEOTIDE SEQUENCE [LARGE SCALE GENOMIC DNA]</scope>
</reference>
<dbReference type="Proteomes" id="UP000299102">
    <property type="component" value="Unassembled WGS sequence"/>
</dbReference>
<sequence length="250" mass="28023">MQKTNKGRLCTRGAPTAPGLRLVFPRAVLSLLGLQTQQAILQRRTSVLTAGETTLLLSASPGARESPRNASITSKPAGFTAVRTDTAVRTLHMERSARSAMRKITVALVQEPYVGNIGELRQYPGCLVVQKATPRRGTRQGRHHNPRQWCGRRGGSNPHRGKRHSYRDKSRKLHNWRCVGVDLATTIRRGKHGPLTGHDGFAQYIHRYPKLRDSPHSACDPAKIQDVLHVLEEYDMFLWERAALETEMDI</sequence>
<comment type="caution">
    <text evidence="2">The sequence shown here is derived from an EMBL/GenBank/DDBJ whole genome shotgun (WGS) entry which is preliminary data.</text>
</comment>
<dbReference type="AlphaFoldDB" id="A0A4C1ZP93"/>
<accession>A0A4C1ZP93</accession>
<protein>
    <submittedName>
        <fullName evidence="2">Uncharacterized protein</fullName>
    </submittedName>
</protein>
<feature type="compositionally biased region" description="Basic residues" evidence="1">
    <location>
        <begin position="134"/>
        <end position="146"/>
    </location>
</feature>
<keyword evidence="3" id="KW-1185">Reference proteome</keyword>
<evidence type="ECO:0000256" key="1">
    <source>
        <dbReference type="SAM" id="MobiDB-lite"/>
    </source>
</evidence>
<dbReference type="OrthoDB" id="411823at2759"/>
<gene>
    <name evidence="2" type="ORF">EVAR_99541_1</name>
</gene>
<proteinExistence type="predicted"/>